<accession>A0AAV4CJF7</accession>
<sequence length="95" mass="10810">MDIQANTHKPTHTHTLVYQDKYKDKLSWRIHSGVSTQCPAFRYLDEAPIERSPPADYRGFPQERKLAGKQDGIERCSSSSSSAYRHGSPTGDFRL</sequence>
<organism evidence="2 3">
    <name type="scientific">Plakobranchus ocellatus</name>
    <dbReference type="NCBI Taxonomy" id="259542"/>
    <lineage>
        <taxon>Eukaryota</taxon>
        <taxon>Metazoa</taxon>
        <taxon>Spiralia</taxon>
        <taxon>Lophotrochozoa</taxon>
        <taxon>Mollusca</taxon>
        <taxon>Gastropoda</taxon>
        <taxon>Heterobranchia</taxon>
        <taxon>Euthyneura</taxon>
        <taxon>Panpulmonata</taxon>
        <taxon>Sacoglossa</taxon>
        <taxon>Placobranchoidea</taxon>
        <taxon>Plakobranchidae</taxon>
        <taxon>Plakobranchus</taxon>
    </lineage>
</organism>
<gene>
    <name evidence="2" type="ORF">PoB_005814100</name>
</gene>
<protein>
    <submittedName>
        <fullName evidence="2">Uncharacterized protein</fullName>
    </submittedName>
</protein>
<dbReference type="EMBL" id="BLXT01006411">
    <property type="protein sequence ID" value="GFO31636.1"/>
    <property type="molecule type" value="Genomic_DNA"/>
</dbReference>
<name>A0AAV4CJF7_9GAST</name>
<feature type="region of interest" description="Disordered" evidence="1">
    <location>
        <begin position="50"/>
        <end position="95"/>
    </location>
</feature>
<feature type="compositionally biased region" description="Basic and acidic residues" evidence="1">
    <location>
        <begin position="61"/>
        <end position="74"/>
    </location>
</feature>
<proteinExistence type="predicted"/>
<evidence type="ECO:0000256" key="1">
    <source>
        <dbReference type="SAM" id="MobiDB-lite"/>
    </source>
</evidence>
<evidence type="ECO:0000313" key="3">
    <source>
        <dbReference type="Proteomes" id="UP000735302"/>
    </source>
</evidence>
<keyword evidence="3" id="KW-1185">Reference proteome</keyword>
<reference evidence="2 3" key="1">
    <citation type="journal article" date="2021" name="Elife">
        <title>Chloroplast acquisition without the gene transfer in kleptoplastic sea slugs, Plakobranchus ocellatus.</title>
        <authorList>
            <person name="Maeda T."/>
            <person name="Takahashi S."/>
            <person name="Yoshida T."/>
            <person name="Shimamura S."/>
            <person name="Takaki Y."/>
            <person name="Nagai Y."/>
            <person name="Toyoda A."/>
            <person name="Suzuki Y."/>
            <person name="Arimoto A."/>
            <person name="Ishii H."/>
            <person name="Satoh N."/>
            <person name="Nishiyama T."/>
            <person name="Hasebe M."/>
            <person name="Maruyama T."/>
            <person name="Minagawa J."/>
            <person name="Obokata J."/>
            <person name="Shigenobu S."/>
        </authorList>
    </citation>
    <scope>NUCLEOTIDE SEQUENCE [LARGE SCALE GENOMIC DNA]</scope>
</reference>
<comment type="caution">
    <text evidence="2">The sequence shown here is derived from an EMBL/GenBank/DDBJ whole genome shotgun (WGS) entry which is preliminary data.</text>
</comment>
<evidence type="ECO:0000313" key="2">
    <source>
        <dbReference type="EMBL" id="GFO31636.1"/>
    </source>
</evidence>
<dbReference type="Proteomes" id="UP000735302">
    <property type="component" value="Unassembled WGS sequence"/>
</dbReference>
<dbReference type="AlphaFoldDB" id="A0AAV4CJF7"/>